<dbReference type="PANTHER" id="PTHR11614">
    <property type="entry name" value="PHOSPHOLIPASE-RELATED"/>
    <property type="match status" value="1"/>
</dbReference>
<keyword evidence="3" id="KW-1185">Reference proteome</keyword>
<dbReference type="STRING" id="665467.SAMN02982931_00155"/>
<protein>
    <submittedName>
        <fullName evidence="2">Lysophospholipase</fullName>
    </submittedName>
</protein>
<dbReference type="InterPro" id="IPR029058">
    <property type="entry name" value="AB_hydrolase_fold"/>
</dbReference>
<dbReference type="InterPro" id="IPR051044">
    <property type="entry name" value="MAG_DAG_Lipase"/>
</dbReference>
<dbReference type="Pfam" id="PF12146">
    <property type="entry name" value="Hydrolase_4"/>
    <property type="match status" value="1"/>
</dbReference>
<dbReference type="Proteomes" id="UP000199071">
    <property type="component" value="Unassembled WGS sequence"/>
</dbReference>
<dbReference type="RefSeq" id="WP_090874313.1">
    <property type="nucleotide sequence ID" value="NZ_FMXQ01000001.1"/>
</dbReference>
<dbReference type="OrthoDB" id="9788260at2"/>
<reference evidence="2 3" key="1">
    <citation type="submission" date="2016-10" db="EMBL/GenBank/DDBJ databases">
        <authorList>
            <person name="de Groot N.N."/>
        </authorList>
    </citation>
    <scope>NUCLEOTIDE SEQUENCE [LARGE SCALE GENOMIC DNA]</scope>
    <source>
        <strain evidence="2 3">ATCC 35022</strain>
    </source>
</reference>
<dbReference type="SUPFAM" id="SSF53474">
    <property type="entry name" value="alpha/beta-Hydrolases"/>
    <property type="match status" value="1"/>
</dbReference>
<organism evidence="2 3">
    <name type="scientific">Bauldia litoralis</name>
    <dbReference type="NCBI Taxonomy" id="665467"/>
    <lineage>
        <taxon>Bacteria</taxon>
        <taxon>Pseudomonadati</taxon>
        <taxon>Pseudomonadota</taxon>
        <taxon>Alphaproteobacteria</taxon>
        <taxon>Hyphomicrobiales</taxon>
        <taxon>Kaistiaceae</taxon>
        <taxon>Bauldia</taxon>
    </lineage>
</organism>
<accession>A0A1G6A490</accession>
<dbReference type="EMBL" id="FMXQ01000001">
    <property type="protein sequence ID" value="SDB03232.1"/>
    <property type="molecule type" value="Genomic_DNA"/>
</dbReference>
<dbReference type="AlphaFoldDB" id="A0A1G6A490"/>
<evidence type="ECO:0000313" key="3">
    <source>
        <dbReference type="Proteomes" id="UP000199071"/>
    </source>
</evidence>
<sequence>MELYGIETNPVPEGAVVGEVMTSDGVSLRYARWRPSGRKTLGTVCLFQGRAECIERYFETIDDLRRKGFAVATVDWRGQGGSERVLRNAKKGHVDSFDEYDRDIDAFMHQVALPDCPPPYFALAHSTGGLVCLRSAQSGRARFSRMVLAAPLIALGRKRPSPGVIQTGTALMTAIGLGELSLSRSHNRAIADNIFEGNPFTSDPDRFARNSAIYNQLPQVSVGPPTYGWLHAACKAMAEASEPDFASSITVPTLVVVGMRDAVVSVSAVEALAGELRAGALVMLPGAKHEVMMERDGLREQFWAAFDAFIPGS</sequence>
<gene>
    <name evidence="2" type="ORF">SAMN02982931_00155</name>
</gene>
<name>A0A1G6A490_9HYPH</name>
<dbReference type="InterPro" id="IPR022742">
    <property type="entry name" value="Hydrolase_4"/>
</dbReference>
<feature type="domain" description="Serine aminopeptidase S33" evidence="1">
    <location>
        <begin position="41"/>
        <end position="296"/>
    </location>
</feature>
<evidence type="ECO:0000313" key="2">
    <source>
        <dbReference type="EMBL" id="SDB03232.1"/>
    </source>
</evidence>
<evidence type="ECO:0000259" key="1">
    <source>
        <dbReference type="Pfam" id="PF12146"/>
    </source>
</evidence>
<proteinExistence type="predicted"/>
<dbReference type="Gene3D" id="3.40.50.1820">
    <property type="entry name" value="alpha/beta hydrolase"/>
    <property type="match status" value="1"/>
</dbReference>